<keyword evidence="3" id="KW-1185">Reference proteome</keyword>
<evidence type="ECO:0000313" key="3">
    <source>
        <dbReference type="Proteomes" id="UP000694300"/>
    </source>
</evidence>
<sequence length="166" mass="18697">MLVPTAGDRVGGRLRAWSEEMRRVHRRLVEALDLARESIEDEHTVDPLAATPLLYCWGFCTALTGHHRSEDGALFPLLVDRRPDLAPVVAQLVQDHHMIEHLIGELQRAVEQEASTEVKLRHLDGIEAVVQTHFRYEERRLLDVLDALGVLDDDELTAADLFGPIA</sequence>
<evidence type="ECO:0000313" key="2">
    <source>
        <dbReference type="EMBL" id="MBW0131788.1"/>
    </source>
</evidence>
<comment type="caution">
    <text evidence="2">The sequence shown here is derived from an EMBL/GenBank/DDBJ whole genome shotgun (WGS) entry which is preliminary data.</text>
</comment>
<accession>A0ABS6UIQ6</accession>
<evidence type="ECO:0000259" key="1">
    <source>
        <dbReference type="Pfam" id="PF01814"/>
    </source>
</evidence>
<reference evidence="2 3" key="1">
    <citation type="submission" date="2020-11" db="EMBL/GenBank/DDBJ databases">
        <title>Pseudonocardia abyssalis sp. nov. and Pseudonocardia oceani sp. nov., description and phylogenomic analysis of two novel actinomycetes isolated from the deep Southern Ocean.</title>
        <authorList>
            <person name="Parra J."/>
        </authorList>
    </citation>
    <scope>NUCLEOTIDE SEQUENCE [LARGE SCALE GENOMIC DNA]</scope>
    <source>
        <strain evidence="3">KRD185</strain>
    </source>
</reference>
<feature type="domain" description="Hemerythrin-like" evidence="1">
    <location>
        <begin position="19"/>
        <end position="143"/>
    </location>
</feature>
<dbReference type="EMBL" id="JADQDF010000001">
    <property type="protein sequence ID" value="MBW0131788.1"/>
    <property type="molecule type" value="Genomic_DNA"/>
</dbReference>
<proteinExistence type="predicted"/>
<dbReference type="RefSeq" id="WP_218594630.1">
    <property type="nucleotide sequence ID" value="NZ_JADQDH010000521.1"/>
</dbReference>
<dbReference type="Proteomes" id="UP000694300">
    <property type="component" value="Unassembled WGS sequence"/>
</dbReference>
<gene>
    <name evidence="2" type="ORF">I4I82_29535</name>
</gene>
<dbReference type="InterPro" id="IPR012312">
    <property type="entry name" value="Hemerythrin-like"/>
</dbReference>
<dbReference type="Pfam" id="PF01814">
    <property type="entry name" value="Hemerythrin"/>
    <property type="match status" value="1"/>
</dbReference>
<protein>
    <submittedName>
        <fullName evidence="2">Hemerythrin domain-containing protein</fullName>
    </submittedName>
</protein>
<organism evidence="2 3">
    <name type="scientific">Pseudonocardia oceani</name>
    <dbReference type="NCBI Taxonomy" id="2792013"/>
    <lineage>
        <taxon>Bacteria</taxon>
        <taxon>Bacillati</taxon>
        <taxon>Actinomycetota</taxon>
        <taxon>Actinomycetes</taxon>
        <taxon>Pseudonocardiales</taxon>
        <taxon>Pseudonocardiaceae</taxon>
        <taxon>Pseudonocardia</taxon>
    </lineage>
</organism>
<name>A0ABS6UIQ6_9PSEU</name>